<reference evidence="1" key="1">
    <citation type="submission" date="2014-11" db="EMBL/GenBank/DDBJ databases">
        <authorList>
            <person name="Amaro Gonzalez C."/>
        </authorList>
    </citation>
    <scope>NUCLEOTIDE SEQUENCE</scope>
</reference>
<name>A0A0E9QT49_ANGAN</name>
<reference evidence="1" key="2">
    <citation type="journal article" date="2015" name="Fish Shellfish Immunol.">
        <title>Early steps in the European eel (Anguilla anguilla)-Vibrio vulnificus interaction in the gills: Role of the RtxA13 toxin.</title>
        <authorList>
            <person name="Callol A."/>
            <person name="Pajuelo D."/>
            <person name="Ebbesson L."/>
            <person name="Teles M."/>
            <person name="MacKenzie S."/>
            <person name="Amaro C."/>
        </authorList>
    </citation>
    <scope>NUCLEOTIDE SEQUENCE</scope>
</reference>
<accession>A0A0E9QT49</accession>
<sequence length="46" mass="5190">MTATCYKQILAMCCLPVSDAPEVYSRELCAYLTQKRKMAAPYVKAE</sequence>
<protein>
    <submittedName>
        <fullName evidence="1">Uncharacterized protein</fullName>
    </submittedName>
</protein>
<proteinExistence type="predicted"/>
<organism evidence="1">
    <name type="scientific">Anguilla anguilla</name>
    <name type="common">European freshwater eel</name>
    <name type="synonym">Muraena anguilla</name>
    <dbReference type="NCBI Taxonomy" id="7936"/>
    <lineage>
        <taxon>Eukaryota</taxon>
        <taxon>Metazoa</taxon>
        <taxon>Chordata</taxon>
        <taxon>Craniata</taxon>
        <taxon>Vertebrata</taxon>
        <taxon>Euteleostomi</taxon>
        <taxon>Actinopterygii</taxon>
        <taxon>Neopterygii</taxon>
        <taxon>Teleostei</taxon>
        <taxon>Anguilliformes</taxon>
        <taxon>Anguillidae</taxon>
        <taxon>Anguilla</taxon>
    </lineage>
</organism>
<dbReference type="AlphaFoldDB" id="A0A0E9QT49"/>
<dbReference type="EMBL" id="GBXM01088431">
    <property type="protein sequence ID" value="JAH20146.1"/>
    <property type="molecule type" value="Transcribed_RNA"/>
</dbReference>
<evidence type="ECO:0000313" key="1">
    <source>
        <dbReference type="EMBL" id="JAH20146.1"/>
    </source>
</evidence>